<dbReference type="EMBL" id="AGYR01000023">
    <property type="protein sequence ID" value="ENZ15246.1"/>
    <property type="molecule type" value="Genomic_DNA"/>
</dbReference>
<evidence type="ECO:0000259" key="2">
    <source>
        <dbReference type="Pfam" id="PF00589"/>
    </source>
</evidence>
<dbReference type="Proteomes" id="UP000013085">
    <property type="component" value="Unassembled WGS sequence"/>
</dbReference>
<gene>
    <name evidence="3" type="ORF">HMPREF1090_02306</name>
</gene>
<evidence type="ECO:0000256" key="1">
    <source>
        <dbReference type="ARBA" id="ARBA00023172"/>
    </source>
</evidence>
<keyword evidence="1" id="KW-0233">DNA recombination</keyword>
<dbReference type="InterPro" id="IPR002104">
    <property type="entry name" value="Integrase_catalytic"/>
</dbReference>
<proteinExistence type="predicted"/>
<dbReference type="GO" id="GO:0003677">
    <property type="term" value="F:DNA binding"/>
    <property type="evidence" value="ECO:0007669"/>
    <property type="project" value="InterPro"/>
</dbReference>
<organism evidence="3 4">
    <name type="scientific">[Clostridium] clostridioforme 90A8</name>
    <dbReference type="NCBI Taxonomy" id="999408"/>
    <lineage>
        <taxon>Bacteria</taxon>
        <taxon>Bacillati</taxon>
        <taxon>Bacillota</taxon>
        <taxon>Clostridia</taxon>
        <taxon>Lachnospirales</taxon>
        <taxon>Lachnospiraceae</taxon>
        <taxon>Enterocloster</taxon>
    </lineage>
</organism>
<sequence>MEEDTEEKIALTQEQEDSLLSFAAGNPVYWKYRDEIIIFLGTGLRVSEFCGLTVNLDFVNRQINVDYQLLRDSETGYAYATYASANAEMDKLAA</sequence>
<protein>
    <recommendedName>
        <fullName evidence="2">Tyr recombinase domain-containing protein</fullName>
    </recommendedName>
</protein>
<feature type="domain" description="Tyr recombinase" evidence="2">
    <location>
        <begin position="11"/>
        <end position="67"/>
    </location>
</feature>
<reference evidence="3 4" key="1">
    <citation type="submission" date="2013-01" db="EMBL/GenBank/DDBJ databases">
        <title>The Genome Sequence of Clostridium clostridioforme 90A8.</title>
        <authorList>
            <consortium name="The Broad Institute Genome Sequencing Platform"/>
            <person name="Earl A."/>
            <person name="Ward D."/>
            <person name="Feldgarden M."/>
            <person name="Gevers D."/>
            <person name="Courvalin P."/>
            <person name="Lambert T."/>
            <person name="Walker B."/>
            <person name="Young S.K."/>
            <person name="Zeng Q."/>
            <person name="Gargeya S."/>
            <person name="Fitzgerald M."/>
            <person name="Haas B."/>
            <person name="Abouelleil A."/>
            <person name="Alvarado L."/>
            <person name="Arachchi H.M."/>
            <person name="Berlin A.M."/>
            <person name="Chapman S.B."/>
            <person name="Dewar J."/>
            <person name="Goldberg J."/>
            <person name="Griggs A."/>
            <person name="Gujja S."/>
            <person name="Hansen M."/>
            <person name="Howarth C."/>
            <person name="Imamovic A."/>
            <person name="Larimer J."/>
            <person name="McCowan C."/>
            <person name="Murphy C."/>
            <person name="Neiman D."/>
            <person name="Pearson M."/>
            <person name="Priest M."/>
            <person name="Roberts A."/>
            <person name="Saif S."/>
            <person name="Shea T."/>
            <person name="Sisk P."/>
            <person name="Sykes S."/>
            <person name="Wortman J."/>
            <person name="Nusbaum C."/>
            <person name="Birren B."/>
        </authorList>
    </citation>
    <scope>NUCLEOTIDE SEQUENCE [LARGE SCALE GENOMIC DNA]</scope>
    <source>
        <strain evidence="3 4">90A8</strain>
    </source>
</reference>
<name>A0A0E2HAU0_9FIRM</name>
<dbReference type="GO" id="GO:0006310">
    <property type="term" value="P:DNA recombination"/>
    <property type="evidence" value="ECO:0007669"/>
    <property type="project" value="UniProtKB-KW"/>
</dbReference>
<evidence type="ECO:0000313" key="3">
    <source>
        <dbReference type="EMBL" id="ENZ15246.1"/>
    </source>
</evidence>
<dbReference type="SUPFAM" id="SSF56349">
    <property type="entry name" value="DNA breaking-rejoining enzymes"/>
    <property type="match status" value="1"/>
</dbReference>
<evidence type="ECO:0000313" key="4">
    <source>
        <dbReference type="Proteomes" id="UP000013085"/>
    </source>
</evidence>
<dbReference type="InterPro" id="IPR013762">
    <property type="entry name" value="Integrase-like_cat_sf"/>
</dbReference>
<accession>A0A0E2HAU0</accession>
<comment type="caution">
    <text evidence="3">The sequence shown here is derived from an EMBL/GenBank/DDBJ whole genome shotgun (WGS) entry which is preliminary data.</text>
</comment>
<dbReference type="HOGENOM" id="CLU_2381097_0_0_9"/>
<dbReference type="GO" id="GO:0015074">
    <property type="term" value="P:DNA integration"/>
    <property type="evidence" value="ECO:0007669"/>
    <property type="project" value="InterPro"/>
</dbReference>
<dbReference type="RefSeq" id="WP_002595732.1">
    <property type="nucleotide sequence ID" value="NZ_KB851020.1"/>
</dbReference>
<dbReference type="Gene3D" id="1.10.443.10">
    <property type="entry name" value="Intergrase catalytic core"/>
    <property type="match status" value="1"/>
</dbReference>
<dbReference type="Pfam" id="PF00589">
    <property type="entry name" value="Phage_integrase"/>
    <property type="match status" value="1"/>
</dbReference>
<dbReference type="InterPro" id="IPR011010">
    <property type="entry name" value="DNA_brk_join_enz"/>
</dbReference>
<dbReference type="PATRIC" id="fig|999408.3.peg.2479"/>
<dbReference type="AlphaFoldDB" id="A0A0E2HAU0"/>